<gene>
    <name evidence="1" type="ORF">SAMN05216352_107144</name>
</gene>
<dbReference type="EMBL" id="FNDU01000007">
    <property type="protein sequence ID" value="SDI40625.1"/>
    <property type="molecule type" value="Genomic_DNA"/>
</dbReference>
<dbReference type="InterPro" id="IPR025930">
    <property type="entry name" value="NETI"/>
</dbReference>
<dbReference type="Pfam" id="PF14044">
    <property type="entry name" value="NETI"/>
    <property type="match status" value="1"/>
</dbReference>
<dbReference type="OrthoDB" id="2354098at2"/>
<dbReference type="AlphaFoldDB" id="A0A1G8KB03"/>
<organism evidence="1 2">
    <name type="scientific">Alteribacillus bidgolensis</name>
    <dbReference type="NCBI Taxonomy" id="930129"/>
    <lineage>
        <taxon>Bacteria</taxon>
        <taxon>Bacillati</taxon>
        <taxon>Bacillota</taxon>
        <taxon>Bacilli</taxon>
        <taxon>Bacillales</taxon>
        <taxon>Bacillaceae</taxon>
        <taxon>Alteribacillus</taxon>
    </lineage>
</organism>
<dbReference type="Proteomes" id="UP000199017">
    <property type="component" value="Unassembled WGS sequence"/>
</dbReference>
<sequence>MPKKTKRKKFEVKDGETIDECLKRIDEEGYVPVRRMEKPVFEEVRKNGKTEKIPIKQQILFETKLK</sequence>
<name>A0A1G8KB03_9BACI</name>
<protein>
    <submittedName>
        <fullName evidence="1">NETI protein</fullName>
    </submittedName>
</protein>
<evidence type="ECO:0000313" key="2">
    <source>
        <dbReference type="Proteomes" id="UP000199017"/>
    </source>
</evidence>
<dbReference type="STRING" id="930129.SAMN05216352_107144"/>
<keyword evidence="2" id="KW-1185">Reference proteome</keyword>
<dbReference type="RefSeq" id="WP_091585596.1">
    <property type="nucleotide sequence ID" value="NZ_FNDU01000007.1"/>
</dbReference>
<proteinExistence type="predicted"/>
<reference evidence="1 2" key="1">
    <citation type="submission" date="2016-10" db="EMBL/GenBank/DDBJ databases">
        <authorList>
            <person name="de Groot N.N."/>
        </authorList>
    </citation>
    <scope>NUCLEOTIDE SEQUENCE [LARGE SCALE GENOMIC DNA]</scope>
    <source>
        <strain evidence="2">P4B,CCM 7963,CECT 7998,DSM 25260,IBRC-M 10614,KCTC 13821</strain>
    </source>
</reference>
<accession>A0A1G8KB03</accession>
<evidence type="ECO:0000313" key="1">
    <source>
        <dbReference type="EMBL" id="SDI40625.1"/>
    </source>
</evidence>